<dbReference type="InterPro" id="IPR040521">
    <property type="entry name" value="KDZ"/>
</dbReference>
<organism evidence="3 4">
    <name type="scientific">Suillus fuscotomentosus</name>
    <dbReference type="NCBI Taxonomy" id="1912939"/>
    <lineage>
        <taxon>Eukaryota</taxon>
        <taxon>Fungi</taxon>
        <taxon>Dikarya</taxon>
        <taxon>Basidiomycota</taxon>
        <taxon>Agaricomycotina</taxon>
        <taxon>Agaricomycetes</taxon>
        <taxon>Agaricomycetidae</taxon>
        <taxon>Boletales</taxon>
        <taxon>Suillineae</taxon>
        <taxon>Suillaceae</taxon>
        <taxon>Suillus</taxon>
    </lineage>
</organism>
<evidence type="ECO:0000313" key="3">
    <source>
        <dbReference type="EMBL" id="KAG1897360.1"/>
    </source>
</evidence>
<accession>A0AAD4HH19</accession>
<reference evidence="3" key="1">
    <citation type="journal article" date="2020" name="New Phytol.">
        <title>Comparative genomics reveals dynamic genome evolution in host specialist ectomycorrhizal fungi.</title>
        <authorList>
            <person name="Lofgren L.A."/>
            <person name="Nguyen N.H."/>
            <person name="Vilgalys R."/>
            <person name="Ruytinx J."/>
            <person name="Liao H.L."/>
            <person name="Branco S."/>
            <person name="Kuo A."/>
            <person name="LaButti K."/>
            <person name="Lipzen A."/>
            <person name="Andreopoulos W."/>
            <person name="Pangilinan J."/>
            <person name="Riley R."/>
            <person name="Hundley H."/>
            <person name="Na H."/>
            <person name="Barry K."/>
            <person name="Grigoriev I.V."/>
            <person name="Stajich J.E."/>
            <person name="Kennedy P.G."/>
        </authorList>
    </citation>
    <scope>NUCLEOTIDE SEQUENCE</scope>
    <source>
        <strain evidence="3">FC203</strain>
    </source>
</reference>
<dbReference type="CDD" id="cd19757">
    <property type="entry name" value="Bbox1"/>
    <property type="match status" value="1"/>
</dbReference>
<feature type="domain" description="CxC2-like cysteine cluster KDZ transposase-associated" evidence="2">
    <location>
        <begin position="202"/>
        <end position="308"/>
    </location>
</feature>
<dbReference type="EMBL" id="JABBWK010000047">
    <property type="protein sequence ID" value="KAG1897360.1"/>
    <property type="molecule type" value="Genomic_DNA"/>
</dbReference>
<evidence type="ECO:0000256" key="1">
    <source>
        <dbReference type="SAM" id="MobiDB-lite"/>
    </source>
</evidence>
<dbReference type="PANTHER" id="PTHR33096">
    <property type="entry name" value="CXC2 DOMAIN-CONTAINING PROTEIN"/>
    <property type="match status" value="1"/>
</dbReference>
<gene>
    <name evidence="3" type="ORF">F5891DRAFT_1192079</name>
</gene>
<evidence type="ECO:0000313" key="4">
    <source>
        <dbReference type="Proteomes" id="UP001195769"/>
    </source>
</evidence>
<feature type="region of interest" description="Disordered" evidence="1">
    <location>
        <begin position="29"/>
        <end position="54"/>
    </location>
</feature>
<dbReference type="GeneID" id="64661854"/>
<sequence>MVGGQRRQALKHYQRDFYAHSAAASKAVNNDTNDAPQHTHDVQQRKHSSFETGQSGRLNVSSTYYTVPNSPGKRCRGDSEVLLETTEFNFTTLDDFPDNLQNDTPEFVEFARQKRTVVHGEALRLWESDANLFLEEFLRLEGQGDYSQDICVCGEEAAIYRCQDCDGSEMFCHLCMVRVHARQPFHKMERWDGISFDDITSKSMGIRLQLGHTSGVCCDNPLPAFNDDFVIIHYNSIYKVGLDFCRCASAQPHIVQLLRVHLFPATTVDPKTAATFQALEYFQMLSFKSKVSTFEFYKTAARLTDNTGIHVPKDRYESMLSMMREWLFIKQMQRAGQGHHPKGIAATEPGACAVLCPACPHVGKNLPDKWENAPSEIRFLYALFLGIDANFRLARHNVSSATADPGLNHGYAFFVEEHAYKSFISSQERAAQEMSSCSSHNAVNLADTRVSRGLAATGAGTIDCARHNFKQPCSIGDLQKGERYLNMDYLFFSSMRSSSDIVALNISYDIACQWSKHIWTRMSTFPHQYHIKHHEKSIVFLVLKFHLPAHIAKCQTSFSFNLIKGVGHTDSEAPERGWADINPIATSTHKMGPGSRCDTLDDHFNDWNWKKICAMGLIFRRKYNFALIEVQERVNNLTNFEASLATDELAEWRKDIEAWEEDRSRPNPFEDRATTTITQAAVRLALSTAEATEIEHGNDVSLHDDISPSVLISSGLELEDQQCRLEFDAKVVGQHTTDVQKGKLLQRVNALRRHIDTWGRVQLLYIPGVSRLRSPDDVATEAKVHNINPFLPSSLPHRVPCDDRLLEHEWELREAQAYDTLNDLRTVLNLRYHLYKYKDTFIRGQRANTQANRIINNAECRIDALSLKYSTSRSALLNLASRLGKNDNWERSLKPLDKQKDAVPLKHDDGRMMGQQSISWIWKTSGSNSNELGLQDSLRVEWCKARARAHRWEEEVQLLHEEMRCVIAFLDWHIGWWDTQGSRRTFSSLQAREGALAYAQRQANLRRKMAVHFKSMWAANSSWQAPLTVDLHS</sequence>
<evidence type="ECO:0000259" key="2">
    <source>
        <dbReference type="Pfam" id="PF18803"/>
    </source>
</evidence>
<proteinExistence type="predicted"/>
<comment type="caution">
    <text evidence="3">The sequence shown here is derived from an EMBL/GenBank/DDBJ whole genome shotgun (WGS) entry which is preliminary data.</text>
</comment>
<protein>
    <recommendedName>
        <fullName evidence="2">CxC2-like cysteine cluster KDZ transposase-associated domain-containing protein</fullName>
    </recommendedName>
</protein>
<dbReference type="RefSeq" id="XP_041222936.1">
    <property type="nucleotide sequence ID" value="XM_041367556.1"/>
</dbReference>
<dbReference type="PANTHER" id="PTHR33096:SF1">
    <property type="entry name" value="CXC1-LIKE CYSTEINE CLUSTER ASSOCIATED WITH KDZ TRANSPOSASES DOMAIN-CONTAINING PROTEIN"/>
    <property type="match status" value="1"/>
</dbReference>
<dbReference type="Proteomes" id="UP001195769">
    <property type="component" value="Unassembled WGS sequence"/>
</dbReference>
<dbReference type="AlphaFoldDB" id="A0AAD4HH19"/>
<dbReference type="InterPro" id="IPR041457">
    <property type="entry name" value="CxC2_KDZ-assoc"/>
</dbReference>
<name>A0AAD4HH19_9AGAM</name>
<dbReference type="Pfam" id="PF18758">
    <property type="entry name" value="KDZ"/>
    <property type="match status" value="1"/>
</dbReference>
<keyword evidence="4" id="KW-1185">Reference proteome</keyword>
<dbReference type="Pfam" id="PF18803">
    <property type="entry name" value="CxC2"/>
    <property type="match status" value="1"/>
</dbReference>